<dbReference type="HOGENOM" id="CLU_166246_4_0_1"/>
<comment type="subcellular location">
    <subcellularLocation>
        <location evidence="1 8">Nucleus</location>
    </subcellularLocation>
</comment>
<dbReference type="SUPFAM" id="SSF142897">
    <property type="entry name" value="TFB5-like"/>
    <property type="match status" value="1"/>
</dbReference>
<dbReference type="GO" id="GO:0005675">
    <property type="term" value="C:transcription factor TFIIH holo complex"/>
    <property type="evidence" value="ECO:0007669"/>
    <property type="project" value="TreeGrafter"/>
</dbReference>
<evidence type="ECO:0000256" key="3">
    <source>
        <dbReference type="ARBA" id="ARBA00022763"/>
    </source>
</evidence>
<dbReference type="GO" id="GO:0000439">
    <property type="term" value="C:transcription factor TFIIH core complex"/>
    <property type="evidence" value="ECO:0007669"/>
    <property type="project" value="UniProtKB-UniRule"/>
</dbReference>
<dbReference type="InterPro" id="IPR035935">
    <property type="entry name" value="TFB5-like_sf"/>
</dbReference>
<reference evidence="9" key="2">
    <citation type="submission" date="2015-02" db="UniProtKB">
        <authorList>
            <consortium name="EnsemblMetazoa"/>
        </authorList>
    </citation>
    <scope>IDENTIFICATION</scope>
</reference>
<evidence type="ECO:0000256" key="1">
    <source>
        <dbReference type="ARBA" id="ARBA00004123"/>
    </source>
</evidence>
<keyword evidence="6 8" id="KW-0234">DNA repair</keyword>
<keyword evidence="5 8" id="KW-0804">Transcription</keyword>
<proteinExistence type="inferred from homology"/>
<dbReference type="EMBL" id="JH431661">
    <property type="status" value="NOT_ANNOTATED_CDS"/>
    <property type="molecule type" value="Genomic_DNA"/>
</dbReference>
<dbReference type="Proteomes" id="UP000014500">
    <property type="component" value="Unassembled WGS sequence"/>
</dbReference>
<keyword evidence="4 8" id="KW-0805">Transcription regulation</keyword>
<dbReference type="SMART" id="SM01395">
    <property type="entry name" value="Tbf5"/>
    <property type="match status" value="1"/>
</dbReference>
<name>T1JPK8_STRMM</name>
<keyword evidence="7 8" id="KW-0539">Nucleus</keyword>
<sequence length="73" mass="8464">MPQTIFFLFPVAFDDASMKQLLLHLDETNQLGRKFVIQDLDPTHLFISADIIESLQAHIDDLMDRLAFVIFDK</sequence>
<dbReference type="EnsemblMetazoa" id="SMAR015785-RA">
    <property type="protein sequence ID" value="SMAR015785-PA"/>
    <property type="gene ID" value="SMAR015785"/>
</dbReference>
<dbReference type="OMA" id="VKCDPAM"/>
<evidence type="ECO:0000313" key="10">
    <source>
        <dbReference type="Proteomes" id="UP000014500"/>
    </source>
</evidence>
<reference evidence="10" key="1">
    <citation type="submission" date="2011-05" db="EMBL/GenBank/DDBJ databases">
        <authorList>
            <person name="Richards S.R."/>
            <person name="Qu J."/>
            <person name="Jiang H."/>
            <person name="Jhangiani S.N."/>
            <person name="Agravi P."/>
            <person name="Goodspeed R."/>
            <person name="Gross S."/>
            <person name="Mandapat C."/>
            <person name="Jackson L."/>
            <person name="Mathew T."/>
            <person name="Pu L."/>
            <person name="Thornton R."/>
            <person name="Saada N."/>
            <person name="Wilczek-Boney K.B."/>
            <person name="Lee S."/>
            <person name="Kovar C."/>
            <person name="Wu Y."/>
            <person name="Scherer S.E."/>
            <person name="Worley K.C."/>
            <person name="Muzny D.M."/>
            <person name="Gibbs R."/>
        </authorList>
    </citation>
    <scope>NUCLEOTIDE SEQUENCE</scope>
    <source>
        <strain evidence="10">Brora</strain>
    </source>
</reference>
<evidence type="ECO:0000256" key="4">
    <source>
        <dbReference type="ARBA" id="ARBA00023015"/>
    </source>
</evidence>
<dbReference type="PANTHER" id="PTHR28580">
    <property type="entry name" value="GENERAL TRANSCRIPTION FACTOR IIH SUBUNIT 5"/>
    <property type="match status" value="1"/>
</dbReference>
<evidence type="ECO:0000256" key="2">
    <source>
        <dbReference type="ARBA" id="ARBA00007470"/>
    </source>
</evidence>
<comment type="similarity">
    <text evidence="2 8">Belongs to the TFB5 family.</text>
</comment>
<evidence type="ECO:0000256" key="7">
    <source>
        <dbReference type="ARBA" id="ARBA00023242"/>
    </source>
</evidence>
<evidence type="ECO:0000256" key="6">
    <source>
        <dbReference type="ARBA" id="ARBA00023204"/>
    </source>
</evidence>
<keyword evidence="3 8" id="KW-0227">DNA damage</keyword>
<dbReference type="AlphaFoldDB" id="T1JPK8"/>
<dbReference type="GO" id="GO:0006294">
    <property type="term" value="P:nucleotide-excision repair, preincision complex assembly"/>
    <property type="evidence" value="ECO:0007669"/>
    <property type="project" value="TreeGrafter"/>
</dbReference>
<evidence type="ECO:0000256" key="5">
    <source>
        <dbReference type="ARBA" id="ARBA00023163"/>
    </source>
</evidence>
<evidence type="ECO:0000256" key="8">
    <source>
        <dbReference type="RuleBase" id="RU368032"/>
    </source>
</evidence>
<dbReference type="PANTHER" id="PTHR28580:SF1">
    <property type="entry name" value="GENERAL TRANSCRIPTION FACTOR IIH SUBUNIT 5"/>
    <property type="match status" value="1"/>
</dbReference>
<accession>T1JPK8</accession>
<comment type="subunit">
    <text evidence="8">Component of the 7-subunit TFIIH core complex.</text>
</comment>
<dbReference type="eggNOG" id="KOG3451">
    <property type="taxonomic scope" value="Eukaryota"/>
</dbReference>
<organism evidence="9 10">
    <name type="scientific">Strigamia maritima</name>
    <name type="common">European centipede</name>
    <name type="synonym">Geophilus maritimus</name>
    <dbReference type="NCBI Taxonomy" id="126957"/>
    <lineage>
        <taxon>Eukaryota</taxon>
        <taxon>Metazoa</taxon>
        <taxon>Ecdysozoa</taxon>
        <taxon>Arthropoda</taxon>
        <taxon>Myriapoda</taxon>
        <taxon>Chilopoda</taxon>
        <taxon>Pleurostigmophora</taxon>
        <taxon>Geophilomorpha</taxon>
        <taxon>Linotaeniidae</taxon>
        <taxon>Strigamia</taxon>
    </lineage>
</organism>
<keyword evidence="10" id="KW-1185">Reference proteome</keyword>
<dbReference type="InterPro" id="IPR009400">
    <property type="entry name" value="TFIIH_TTDA/Tfb5"/>
</dbReference>
<dbReference type="STRING" id="126957.T1JPK8"/>
<dbReference type="Gene3D" id="3.30.70.1220">
    <property type="entry name" value="TFB5-like"/>
    <property type="match status" value="1"/>
</dbReference>
<protein>
    <recommendedName>
        <fullName evidence="8">General transcription and DNA repair factor IIH subunit TFB5</fullName>
    </recommendedName>
</protein>
<dbReference type="Pfam" id="PF06331">
    <property type="entry name" value="Tfb5"/>
    <property type="match status" value="1"/>
</dbReference>
<dbReference type="GO" id="GO:0006367">
    <property type="term" value="P:transcription initiation at RNA polymerase II promoter"/>
    <property type="evidence" value="ECO:0007669"/>
    <property type="project" value="UniProtKB-UniRule"/>
</dbReference>
<comment type="function">
    <text evidence="8">In NER, TFIIH acts by opening DNA around the lesion to allow the excision of the damaged oligonucleotide and its replacement by a new DNA fragment. In transcription, TFIIH has an essential role in transcription initiation. When the pre-initiation complex (PIC) has been established, TFIIH is required for promoter opening and promoter escape.</text>
</comment>
<dbReference type="PhylomeDB" id="T1JPK8"/>
<evidence type="ECO:0000313" key="9">
    <source>
        <dbReference type="EnsemblMetazoa" id="SMAR015785-PA"/>
    </source>
</evidence>